<sequence>MNNSMRTAAAAAALVAGLVTVGGTTSAAAAERPERITTQEQLARSIAQAVATEQQKGAVTDGVVGGIVANSTAITPRSC</sequence>
<proteinExistence type="predicted"/>
<keyword evidence="3" id="KW-1185">Reference proteome</keyword>
<reference evidence="3" key="1">
    <citation type="journal article" date="2019" name="Int. J. Syst. Evol. Microbiol.">
        <title>The Global Catalogue of Microorganisms (GCM) 10K type strain sequencing project: providing services to taxonomists for standard genome sequencing and annotation.</title>
        <authorList>
            <consortium name="The Broad Institute Genomics Platform"/>
            <consortium name="The Broad Institute Genome Sequencing Center for Infectious Disease"/>
            <person name="Wu L."/>
            <person name="Ma J."/>
        </authorList>
    </citation>
    <scope>NUCLEOTIDE SEQUENCE [LARGE SCALE GENOMIC DNA]</scope>
    <source>
        <strain evidence="3">JCM 4147</strain>
    </source>
</reference>
<feature type="signal peptide" evidence="1">
    <location>
        <begin position="1"/>
        <end position="29"/>
    </location>
</feature>
<feature type="chain" id="PRO_5046714210" evidence="1">
    <location>
        <begin position="30"/>
        <end position="79"/>
    </location>
</feature>
<protein>
    <submittedName>
        <fullName evidence="2">Uncharacterized protein</fullName>
    </submittedName>
</protein>
<keyword evidence="1" id="KW-0732">Signal</keyword>
<evidence type="ECO:0000256" key="1">
    <source>
        <dbReference type="SAM" id="SignalP"/>
    </source>
</evidence>
<dbReference type="EMBL" id="JBHSPU010000024">
    <property type="protein sequence ID" value="MFC5917141.1"/>
    <property type="molecule type" value="Genomic_DNA"/>
</dbReference>
<accession>A0ABW1GTJ2</accession>
<gene>
    <name evidence="2" type="ORF">ACFP1B_27475</name>
</gene>
<comment type="caution">
    <text evidence="2">The sequence shown here is derived from an EMBL/GenBank/DDBJ whole genome shotgun (WGS) entry which is preliminary data.</text>
</comment>
<dbReference type="Proteomes" id="UP001596200">
    <property type="component" value="Unassembled WGS sequence"/>
</dbReference>
<dbReference type="RefSeq" id="WP_344508006.1">
    <property type="nucleotide sequence ID" value="NZ_BAAATU010000004.1"/>
</dbReference>
<organism evidence="2 3">
    <name type="scientific">Streptomyces pulveraceus</name>
    <dbReference type="NCBI Taxonomy" id="68258"/>
    <lineage>
        <taxon>Bacteria</taxon>
        <taxon>Bacillati</taxon>
        <taxon>Actinomycetota</taxon>
        <taxon>Actinomycetes</taxon>
        <taxon>Kitasatosporales</taxon>
        <taxon>Streptomycetaceae</taxon>
        <taxon>Streptomyces</taxon>
    </lineage>
</organism>
<name>A0ABW1GTJ2_9ACTN</name>
<evidence type="ECO:0000313" key="3">
    <source>
        <dbReference type="Proteomes" id="UP001596200"/>
    </source>
</evidence>
<evidence type="ECO:0000313" key="2">
    <source>
        <dbReference type="EMBL" id="MFC5917141.1"/>
    </source>
</evidence>